<name>A0A1C1CJ86_9EURO</name>
<evidence type="ECO:0000313" key="1">
    <source>
        <dbReference type="EMBL" id="OCT48527.1"/>
    </source>
</evidence>
<dbReference type="EMBL" id="LGRB01000012">
    <property type="protein sequence ID" value="OCT48527.1"/>
    <property type="molecule type" value="Genomic_DNA"/>
</dbReference>
<evidence type="ECO:0000313" key="2">
    <source>
        <dbReference type="Proteomes" id="UP000094526"/>
    </source>
</evidence>
<dbReference type="AlphaFoldDB" id="A0A1C1CJ86"/>
<dbReference type="OrthoDB" id="4138072at2759"/>
<organism evidence="1 2">
    <name type="scientific">Cladophialophora carrionii</name>
    <dbReference type="NCBI Taxonomy" id="86049"/>
    <lineage>
        <taxon>Eukaryota</taxon>
        <taxon>Fungi</taxon>
        <taxon>Dikarya</taxon>
        <taxon>Ascomycota</taxon>
        <taxon>Pezizomycotina</taxon>
        <taxon>Eurotiomycetes</taxon>
        <taxon>Chaetothyriomycetidae</taxon>
        <taxon>Chaetothyriales</taxon>
        <taxon>Herpotrichiellaceae</taxon>
        <taxon>Cladophialophora</taxon>
    </lineage>
</organism>
<reference evidence="2" key="1">
    <citation type="submission" date="2015-07" db="EMBL/GenBank/DDBJ databases">
        <authorList>
            <person name="Teixeira M.M."/>
            <person name="Souza R.C."/>
            <person name="Almeida L.G."/>
            <person name="Vicente V.A."/>
            <person name="de Hoog S."/>
            <person name="Bocca A.L."/>
            <person name="de Almeida S.R."/>
            <person name="Vasconcelos A.T."/>
            <person name="Felipe M.S."/>
        </authorList>
    </citation>
    <scope>NUCLEOTIDE SEQUENCE [LARGE SCALE GENOMIC DNA]</scope>
    <source>
        <strain evidence="2">KSF</strain>
    </source>
</reference>
<dbReference type="VEuPathDB" id="FungiDB:CLCR_11293"/>
<keyword evidence="2" id="KW-1185">Reference proteome</keyword>
<proteinExistence type="predicted"/>
<gene>
    <name evidence="1" type="ORF">CLCR_11293</name>
</gene>
<accession>A0A1C1CJ86</accession>
<dbReference type="Proteomes" id="UP000094526">
    <property type="component" value="Unassembled WGS sequence"/>
</dbReference>
<sequence>MAAIVSSLGAGTTKLLGQGASDPSQLPSGLQGIQAGTTGLFGHGAFDPSQFPSEVQEMEADHNSSIGDSEYEALMQLLKHLTESAADVSHDPNLEHGMEELAHALQAIETSDGTDFNEELITTAVHTLQSEGHCENIFAFLEQLHHDGVDFGDDELHTIIANISGLFTHAAGQAEQGGGAQPSLMGKVSELFHMQDGFKTAGGQH</sequence>
<comment type="caution">
    <text evidence="1">The sequence shown here is derived from an EMBL/GenBank/DDBJ whole genome shotgun (WGS) entry which is preliminary data.</text>
</comment>
<protein>
    <submittedName>
        <fullName evidence="1">Uncharacterized protein</fullName>
    </submittedName>
</protein>